<dbReference type="PANTHER" id="PTHR15706:SF10">
    <property type="entry name" value="NADPH OXIDASE ORGANIZER 1"/>
    <property type="match status" value="1"/>
</dbReference>
<dbReference type="InterPro" id="IPR036871">
    <property type="entry name" value="PX_dom_sf"/>
</dbReference>
<evidence type="ECO:0000313" key="7">
    <source>
        <dbReference type="Proteomes" id="UP000518266"/>
    </source>
</evidence>
<evidence type="ECO:0000313" key="6">
    <source>
        <dbReference type="EMBL" id="KAF3853353.1"/>
    </source>
</evidence>
<name>A0A7J5YW02_DISMA</name>
<evidence type="ECO:0000256" key="3">
    <source>
        <dbReference type="SAM" id="MobiDB-lite"/>
    </source>
</evidence>
<dbReference type="PROSITE" id="PS50002">
    <property type="entry name" value="SH3"/>
    <property type="match status" value="1"/>
</dbReference>
<dbReference type="CDD" id="cd12024">
    <property type="entry name" value="SH3_NoxO1_2"/>
    <property type="match status" value="1"/>
</dbReference>
<dbReference type="SUPFAM" id="SSF50044">
    <property type="entry name" value="SH3-domain"/>
    <property type="match status" value="1"/>
</dbReference>
<dbReference type="InterPro" id="IPR051228">
    <property type="entry name" value="NADPH_Oxidase/PX-Domain"/>
</dbReference>
<evidence type="ECO:0000259" key="4">
    <source>
        <dbReference type="PROSITE" id="PS50002"/>
    </source>
</evidence>
<dbReference type="GO" id="GO:0042554">
    <property type="term" value="P:superoxide anion generation"/>
    <property type="evidence" value="ECO:0007669"/>
    <property type="project" value="TreeGrafter"/>
</dbReference>
<feature type="region of interest" description="Disordered" evidence="3">
    <location>
        <begin position="267"/>
        <end position="427"/>
    </location>
</feature>
<dbReference type="OrthoDB" id="10255964at2759"/>
<dbReference type="InterPro" id="IPR001683">
    <property type="entry name" value="PX_dom"/>
</dbReference>
<reference evidence="6 7" key="1">
    <citation type="submission" date="2020-03" db="EMBL/GenBank/DDBJ databases">
        <title>Dissostichus mawsoni Genome sequencing and assembly.</title>
        <authorList>
            <person name="Park H."/>
        </authorList>
    </citation>
    <scope>NUCLEOTIDE SEQUENCE [LARGE SCALE GENOMIC DNA]</scope>
    <source>
        <strain evidence="6">DM0001</strain>
        <tissue evidence="6">Muscle</tissue>
    </source>
</reference>
<proteinExistence type="predicted"/>
<feature type="domain" description="PX" evidence="5">
    <location>
        <begin position="48"/>
        <end position="172"/>
    </location>
</feature>
<dbReference type="Pfam" id="PF00018">
    <property type="entry name" value="SH3_1"/>
    <property type="match status" value="1"/>
</dbReference>
<dbReference type="GO" id="GO:0005737">
    <property type="term" value="C:cytoplasm"/>
    <property type="evidence" value="ECO:0007669"/>
    <property type="project" value="TreeGrafter"/>
</dbReference>
<dbReference type="SUPFAM" id="SSF64268">
    <property type="entry name" value="PX domain"/>
    <property type="match status" value="1"/>
</dbReference>
<dbReference type="PANTHER" id="PTHR15706">
    <property type="entry name" value="SH3 MULTIPLE DOMAIN"/>
    <property type="match status" value="1"/>
</dbReference>
<keyword evidence="7" id="KW-1185">Reference proteome</keyword>
<dbReference type="GO" id="GO:0016176">
    <property type="term" value="F:superoxide-generating NADPH oxidase activator activity"/>
    <property type="evidence" value="ECO:0007669"/>
    <property type="project" value="TreeGrafter"/>
</dbReference>
<dbReference type="InterPro" id="IPR035758">
    <property type="entry name" value="NoxO1_SH3_2"/>
</dbReference>
<comment type="caution">
    <text evidence="6">The sequence shown here is derived from an EMBL/GenBank/DDBJ whole genome shotgun (WGS) entry which is preliminary data.</text>
</comment>
<gene>
    <name evidence="6" type="ORF">F7725_014041</name>
</gene>
<dbReference type="EMBL" id="JAAKFY010000008">
    <property type="protein sequence ID" value="KAF3853353.1"/>
    <property type="molecule type" value="Genomic_DNA"/>
</dbReference>
<evidence type="ECO:0008006" key="8">
    <source>
        <dbReference type="Google" id="ProtNLM"/>
    </source>
</evidence>
<dbReference type="PROSITE" id="PS50195">
    <property type="entry name" value="PX"/>
    <property type="match status" value="1"/>
</dbReference>
<dbReference type="InterPro" id="IPR001452">
    <property type="entry name" value="SH3_domain"/>
</dbReference>
<sequence length="427" mass="48426">MTPPPLFAGYMYCCRLCDPAEETAHLQTIKLLFIHRAETHTSHNGWDQRVVISARIIGAVHRDTPKLKMFMISVLWSDNSEVIIYRSFQEFRKCHRQLKKRFPIMNIFKRNDRVIPKFRGQARKSSQKKGSKRSVQRMKFLESYCEKLLKCDQSVTRTPEVTQFFMPKDHDLQPDFTKNSIMILMSDDLSDGDLYCAVRSYTTKKHDEVSVPIGSVVEVLRKSDDGWWLVRFNGKAGYIPSMNLQPYNNPRAGLYSLQRKLHSSTLNLASSREAPDSRRSSDSDDTGLRSDSAAQFRGNLHKARSLDVLSETRTQMERDAEEARARSMSNTSTDTSFSDFESTSNLADIGSPLASPQQSDSNIDLSLLDRSGSDTSDERSESASSNVSGTSSVVPKEILTRCSTMTRKAALANKTRIQSQPETIHRR</sequence>
<evidence type="ECO:0000256" key="1">
    <source>
        <dbReference type="ARBA" id="ARBA00022443"/>
    </source>
</evidence>
<evidence type="ECO:0000259" key="5">
    <source>
        <dbReference type="PROSITE" id="PS50195"/>
    </source>
</evidence>
<feature type="compositionally biased region" description="Basic and acidic residues" evidence="3">
    <location>
        <begin position="314"/>
        <end position="325"/>
    </location>
</feature>
<accession>A0A7J5YW02</accession>
<dbReference type="AlphaFoldDB" id="A0A7J5YW02"/>
<feature type="compositionally biased region" description="Low complexity" evidence="3">
    <location>
        <begin position="327"/>
        <end position="345"/>
    </location>
</feature>
<dbReference type="FunFam" id="3.30.1520.10:FF:000040">
    <property type="entry name" value="NADPH oxidase organizer 1"/>
    <property type="match status" value="1"/>
</dbReference>
<dbReference type="Proteomes" id="UP000518266">
    <property type="component" value="Unassembled WGS sequence"/>
</dbReference>
<evidence type="ECO:0000256" key="2">
    <source>
        <dbReference type="PROSITE-ProRule" id="PRU00192"/>
    </source>
</evidence>
<dbReference type="GO" id="GO:0035091">
    <property type="term" value="F:phosphatidylinositol binding"/>
    <property type="evidence" value="ECO:0007669"/>
    <property type="project" value="InterPro"/>
</dbReference>
<feature type="compositionally biased region" description="Polar residues" evidence="3">
    <location>
        <begin position="415"/>
        <end position="427"/>
    </location>
</feature>
<dbReference type="Gene3D" id="2.30.30.40">
    <property type="entry name" value="SH3 Domains"/>
    <property type="match status" value="1"/>
</dbReference>
<dbReference type="Gene3D" id="3.30.1520.10">
    <property type="entry name" value="Phox-like domain"/>
    <property type="match status" value="1"/>
</dbReference>
<dbReference type="FunFam" id="2.30.30.40:FF:000219">
    <property type="entry name" value="NADPH oxidase organizer 1"/>
    <property type="match status" value="1"/>
</dbReference>
<keyword evidence="1 2" id="KW-0728">SH3 domain</keyword>
<dbReference type="SMART" id="SM00326">
    <property type="entry name" value="SH3"/>
    <property type="match status" value="1"/>
</dbReference>
<dbReference type="Pfam" id="PF00787">
    <property type="entry name" value="PX"/>
    <property type="match status" value="1"/>
</dbReference>
<protein>
    <recommendedName>
        <fullName evidence="8">NADPH oxidase organizer 1b</fullName>
    </recommendedName>
</protein>
<feature type="compositionally biased region" description="Basic and acidic residues" evidence="3">
    <location>
        <begin position="273"/>
        <end position="288"/>
    </location>
</feature>
<feature type="compositionally biased region" description="Polar residues" evidence="3">
    <location>
        <begin position="354"/>
        <end position="364"/>
    </location>
</feature>
<dbReference type="SMART" id="SM00312">
    <property type="entry name" value="PX"/>
    <property type="match status" value="1"/>
</dbReference>
<feature type="compositionally biased region" description="Low complexity" evidence="3">
    <location>
        <begin position="382"/>
        <end position="394"/>
    </location>
</feature>
<dbReference type="InterPro" id="IPR036028">
    <property type="entry name" value="SH3-like_dom_sf"/>
</dbReference>
<organism evidence="6 7">
    <name type="scientific">Dissostichus mawsoni</name>
    <name type="common">Antarctic cod</name>
    <dbReference type="NCBI Taxonomy" id="36200"/>
    <lineage>
        <taxon>Eukaryota</taxon>
        <taxon>Metazoa</taxon>
        <taxon>Chordata</taxon>
        <taxon>Craniata</taxon>
        <taxon>Vertebrata</taxon>
        <taxon>Euteleostomi</taxon>
        <taxon>Actinopterygii</taxon>
        <taxon>Neopterygii</taxon>
        <taxon>Teleostei</taxon>
        <taxon>Neoteleostei</taxon>
        <taxon>Acanthomorphata</taxon>
        <taxon>Eupercaria</taxon>
        <taxon>Perciformes</taxon>
        <taxon>Notothenioidei</taxon>
        <taxon>Nototheniidae</taxon>
        <taxon>Dissostichus</taxon>
    </lineage>
</organism>
<feature type="domain" description="SH3" evidence="4">
    <location>
        <begin position="190"/>
        <end position="249"/>
    </location>
</feature>